<dbReference type="InterPro" id="IPR046347">
    <property type="entry name" value="bZIP_sf"/>
</dbReference>
<accession>A0A9W9ZVH3</accession>
<dbReference type="Pfam" id="PF07716">
    <property type="entry name" value="bZIP_2"/>
    <property type="match status" value="1"/>
</dbReference>
<keyword evidence="4" id="KW-1185">Reference proteome</keyword>
<dbReference type="CDD" id="cd14813">
    <property type="entry name" value="bZIP_BmCbz-like"/>
    <property type="match status" value="1"/>
</dbReference>
<dbReference type="Gene3D" id="1.20.5.170">
    <property type="match status" value="1"/>
</dbReference>
<comment type="caution">
    <text evidence="3">The sequence shown here is derived from an EMBL/GenBank/DDBJ whole genome shotgun (WGS) entry which is preliminary data.</text>
</comment>
<feature type="compositionally biased region" description="Basic and acidic residues" evidence="1">
    <location>
        <begin position="236"/>
        <end position="253"/>
    </location>
</feature>
<evidence type="ECO:0000313" key="4">
    <source>
        <dbReference type="Proteomes" id="UP001163046"/>
    </source>
</evidence>
<dbReference type="AlphaFoldDB" id="A0A9W9ZVH3"/>
<sequence length="321" mass="35191">MDLDQLFPELPLLDTLTLGFEAEPTFPVAASDICQSDVVTELTGRTGGEYMEVPSPGSEIIDVVSLESDAEVSSSTGDLSDIALSPESVVSMEEDDHGSLPPSVQRILDCEQAEPASEEITVVQTSDALTLLTQELTQSSFSYASEFIITPSTERQLEEDSAEDLSTITVDIDELFSLSDSLGLADSLVFPSVSDVCSENIVTSSTSEISVQAQPKQKRKRSCSSESANLSAKKVKRDDVDEERASRSHADKRTVRRLKNNVASKHARASRRQKEQDLFQQEEELERSNAELRKQLEDLQQLTTMLRKVLVEKLSGGTCPV</sequence>
<dbReference type="GO" id="GO:0003700">
    <property type="term" value="F:DNA-binding transcription factor activity"/>
    <property type="evidence" value="ECO:0007669"/>
    <property type="project" value="InterPro"/>
</dbReference>
<dbReference type="SUPFAM" id="SSF57959">
    <property type="entry name" value="Leucine zipper domain"/>
    <property type="match status" value="1"/>
</dbReference>
<evidence type="ECO:0000259" key="2">
    <source>
        <dbReference type="PROSITE" id="PS50217"/>
    </source>
</evidence>
<feature type="domain" description="BZIP" evidence="2">
    <location>
        <begin position="250"/>
        <end position="313"/>
    </location>
</feature>
<feature type="region of interest" description="Disordered" evidence="1">
    <location>
        <begin position="212"/>
        <end position="286"/>
    </location>
</feature>
<protein>
    <recommendedName>
        <fullName evidence="2">BZIP domain-containing protein</fullName>
    </recommendedName>
</protein>
<dbReference type="Proteomes" id="UP001163046">
    <property type="component" value="Unassembled WGS sequence"/>
</dbReference>
<dbReference type="EMBL" id="MU825460">
    <property type="protein sequence ID" value="KAJ7388596.1"/>
    <property type="molecule type" value="Genomic_DNA"/>
</dbReference>
<reference evidence="3" key="1">
    <citation type="submission" date="2023-01" db="EMBL/GenBank/DDBJ databases">
        <title>Genome assembly of the deep-sea coral Lophelia pertusa.</title>
        <authorList>
            <person name="Herrera S."/>
            <person name="Cordes E."/>
        </authorList>
    </citation>
    <scope>NUCLEOTIDE SEQUENCE</scope>
    <source>
        <strain evidence="3">USNM1676648</strain>
        <tissue evidence="3">Polyp</tissue>
    </source>
</reference>
<evidence type="ECO:0000313" key="3">
    <source>
        <dbReference type="EMBL" id="KAJ7388596.1"/>
    </source>
</evidence>
<evidence type="ECO:0000256" key="1">
    <source>
        <dbReference type="SAM" id="MobiDB-lite"/>
    </source>
</evidence>
<name>A0A9W9ZVH3_9CNID</name>
<proteinExistence type="predicted"/>
<dbReference type="InterPro" id="IPR004827">
    <property type="entry name" value="bZIP"/>
</dbReference>
<gene>
    <name evidence="3" type="ORF">OS493_036824</name>
</gene>
<dbReference type="PROSITE" id="PS50217">
    <property type="entry name" value="BZIP"/>
    <property type="match status" value="1"/>
</dbReference>
<organism evidence="3 4">
    <name type="scientific">Desmophyllum pertusum</name>
    <dbReference type="NCBI Taxonomy" id="174260"/>
    <lineage>
        <taxon>Eukaryota</taxon>
        <taxon>Metazoa</taxon>
        <taxon>Cnidaria</taxon>
        <taxon>Anthozoa</taxon>
        <taxon>Hexacorallia</taxon>
        <taxon>Scleractinia</taxon>
        <taxon>Caryophylliina</taxon>
        <taxon>Caryophylliidae</taxon>
        <taxon>Desmophyllum</taxon>
    </lineage>
</organism>
<dbReference type="SMART" id="SM00338">
    <property type="entry name" value="BRLZ"/>
    <property type="match status" value="1"/>
</dbReference>
<dbReference type="OrthoDB" id="5982352at2759"/>
<feature type="compositionally biased region" description="Basic residues" evidence="1">
    <location>
        <begin position="254"/>
        <end position="271"/>
    </location>
</feature>